<dbReference type="GO" id="GO:0000155">
    <property type="term" value="F:phosphorelay sensor kinase activity"/>
    <property type="evidence" value="ECO:0007669"/>
    <property type="project" value="InterPro"/>
</dbReference>
<reference evidence="14" key="1">
    <citation type="submission" date="2017-09" db="EMBL/GenBank/DDBJ databases">
        <authorList>
            <person name="Varghese N."/>
            <person name="Submissions S."/>
        </authorList>
    </citation>
    <scope>NUCLEOTIDE SEQUENCE [LARGE SCALE GENOMIC DNA]</scope>
    <source>
        <strain evidence="14">CGMCC 1.12803</strain>
    </source>
</reference>
<evidence type="ECO:0000259" key="11">
    <source>
        <dbReference type="PROSITE" id="PS50109"/>
    </source>
</evidence>
<evidence type="ECO:0000256" key="9">
    <source>
        <dbReference type="SAM" id="SignalP"/>
    </source>
</evidence>
<feature type="signal peptide" evidence="9">
    <location>
        <begin position="1"/>
        <end position="20"/>
    </location>
</feature>
<dbReference type="EMBL" id="OCMT01000001">
    <property type="protein sequence ID" value="SOD11471.1"/>
    <property type="molecule type" value="Genomic_DNA"/>
</dbReference>
<dbReference type="Pfam" id="PF00072">
    <property type="entry name" value="Response_reg"/>
    <property type="match status" value="1"/>
</dbReference>
<evidence type="ECO:0000256" key="5">
    <source>
        <dbReference type="ARBA" id="ARBA00022777"/>
    </source>
</evidence>
<dbReference type="GO" id="GO:0043565">
    <property type="term" value="F:sequence-specific DNA binding"/>
    <property type="evidence" value="ECO:0007669"/>
    <property type="project" value="InterPro"/>
</dbReference>
<dbReference type="InterPro" id="IPR003594">
    <property type="entry name" value="HATPase_dom"/>
</dbReference>
<dbReference type="InterPro" id="IPR001789">
    <property type="entry name" value="Sig_transdc_resp-reg_receiver"/>
</dbReference>
<feature type="domain" description="Histidine kinase" evidence="11">
    <location>
        <begin position="847"/>
        <end position="1048"/>
    </location>
</feature>
<dbReference type="InterPro" id="IPR036097">
    <property type="entry name" value="HisK_dim/P_sf"/>
</dbReference>
<dbReference type="SMART" id="SM00342">
    <property type="entry name" value="HTH_ARAC"/>
    <property type="match status" value="1"/>
</dbReference>
<feature type="modified residue" description="4-aspartylphosphate" evidence="8">
    <location>
        <position position="1161"/>
    </location>
</feature>
<dbReference type="Gene3D" id="2.130.10.10">
    <property type="entry name" value="YVTN repeat-like/Quinoprotein amine dehydrogenase"/>
    <property type="match status" value="3"/>
</dbReference>
<dbReference type="PROSITE" id="PS50109">
    <property type="entry name" value="HIS_KIN"/>
    <property type="match status" value="1"/>
</dbReference>
<keyword evidence="9" id="KW-0732">Signal</keyword>
<keyword evidence="14" id="KW-1185">Reference proteome</keyword>
<dbReference type="SMART" id="SM00448">
    <property type="entry name" value="REC"/>
    <property type="match status" value="1"/>
</dbReference>
<dbReference type="Gene3D" id="1.10.10.60">
    <property type="entry name" value="Homeodomain-like"/>
    <property type="match status" value="1"/>
</dbReference>
<evidence type="ECO:0000259" key="10">
    <source>
        <dbReference type="PROSITE" id="PS01124"/>
    </source>
</evidence>
<evidence type="ECO:0000256" key="2">
    <source>
        <dbReference type="ARBA" id="ARBA00012438"/>
    </source>
</evidence>
<dbReference type="Pfam" id="PF07494">
    <property type="entry name" value="Reg_prop"/>
    <property type="match status" value="10"/>
</dbReference>
<evidence type="ECO:0000259" key="12">
    <source>
        <dbReference type="PROSITE" id="PS50110"/>
    </source>
</evidence>
<accession>A0A285ZP70</accession>
<dbReference type="SMART" id="SM00387">
    <property type="entry name" value="HATPase_c"/>
    <property type="match status" value="1"/>
</dbReference>
<dbReference type="Pfam" id="PF12833">
    <property type="entry name" value="HTH_18"/>
    <property type="match status" value="1"/>
</dbReference>
<dbReference type="InterPro" id="IPR011006">
    <property type="entry name" value="CheY-like_superfamily"/>
</dbReference>
<dbReference type="PANTHER" id="PTHR43547:SF2">
    <property type="entry name" value="HYBRID SIGNAL TRANSDUCTION HISTIDINE KINASE C"/>
    <property type="match status" value="1"/>
</dbReference>
<dbReference type="FunFam" id="2.60.40.10:FF:000791">
    <property type="entry name" value="Two-component system sensor histidine kinase/response regulator"/>
    <property type="match status" value="1"/>
</dbReference>
<dbReference type="Gene3D" id="2.60.40.10">
    <property type="entry name" value="Immunoglobulins"/>
    <property type="match status" value="1"/>
</dbReference>
<dbReference type="InterPro" id="IPR036890">
    <property type="entry name" value="HATPase_C_sf"/>
</dbReference>
<dbReference type="FunFam" id="1.10.287.130:FF:000045">
    <property type="entry name" value="Two-component system sensor histidine kinase/response regulator"/>
    <property type="match status" value="1"/>
</dbReference>
<evidence type="ECO:0000256" key="3">
    <source>
        <dbReference type="ARBA" id="ARBA00022553"/>
    </source>
</evidence>
<evidence type="ECO:0000256" key="4">
    <source>
        <dbReference type="ARBA" id="ARBA00022679"/>
    </source>
</evidence>
<dbReference type="InterPro" id="IPR004358">
    <property type="entry name" value="Sig_transdc_His_kin-like_C"/>
</dbReference>
<dbReference type="Proteomes" id="UP000219281">
    <property type="component" value="Unassembled WGS sequence"/>
</dbReference>
<keyword evidence="3 8" id="KW-0597">Phosphoprotein</keyword>
<dbReference type="SUPFAM" id="SSF46689">
    <property type="entry name" value="Homeodomain-like"/>
    <property type="match status" value="1"/>
</dbReference>
<dbReference type="InterPro" id="IPR013783">
    <property type="entry name" value="Ig-like_fold"/>
</dbReference>
<dbReference type="InterPro" id="IPR005467">
    <property type="entry name" value="His_kinase_dom"/>
</dbReference>
<dbReference type="InterPro" id="IPR018060">
    <property type="entry name" value="HTH_AraC"/>
</dbReference>
<dbReference type="InterPro" id="IPR003661">
    <property type="entry name" value="HisK_dim/P_dom"/>
</dbReference>
<proteinExistence type="predicted"/>
<evidence type="ECO:0000313" key="14">
    <source>
        <dbReference type="Proteomes" id="UP000219281"/>
    </source>
</evidence>
<dbReference type="Gene3D" id="1.10.287.130">
    <property type="match status" value="1"/>
</dbReference>
<dbReference type="PROSITE" id="PS50110">
    <property type="entry name" value="RESPONSE_REGULATORY"/>
    <property type="match status" value="1"/>
</dbReference>
<dbReference type="Pfam" id="PF02518">
    <property type="entry name" value="HATPase_c"/>
    <property type="match status" value="1"/>
</dbReference>
<evidence type="ECO:0000256" key="6">
    <source>
        <dbReference type="ARBA" id="ARBA00023015"/>
    </source>
</evidence>
<keyword evidence="6" id="KW-0805">Transcription regulation</keyword>
<dbReference type="InterPro" id="IPR015943">
    <property type="entry name" value="WD40/YVTN_repeat-like_dom_sf"/>
</dbReference>
<name>A0A285ZP70_9SPHI</name>
<dbReference type="GO" id="GO:0003700">
    <property type="term" value="F:DNA-binding transcription factor activity"/>
    <property type="evidence" value="ECO:0007669"/>
    <property type="project" value="InterPro"/>
</dbReference>
<feature type="domain" description="HTH araC/xylS-type" evidence="10">
    <location>
        <begin position="1260"/>
        <end position="1359"/>
    </location>
</feature>
<dbReference type="InterPro" id="IPR011110">
    <property type="entry name" value="Reg_prop"/>
</dbReference>
<evidence type="ECO:0000313" key="13">
    <source>
        <dbReference type="EMBL" id="SOD11471.1"/>
    </source>
</evidence>
<evidence type="ECO:0000256" key="1">
    <source>
        <dbReference type="ARBA" id="ARBA00000085"/>
    </source>
</evidence>
<feature type="domain" description="Response regulatory" evidence="12">
    <location>
        <begin position="1113"/>
        <end position="1228"/>
    </location>
</feature>
<dbReference type="OrthoDB" id="9809670at2"/>
<dbReference type="PRINTS" id="PR00344">
    <property type="entry name" value="BCTRLSENSOR"/>
</dbReference>
<dbReference type="InterPro" id="IPR011123">
    <property type="entry name" value="Y_Y_Y"/>
</dbReference>
<dbReference type="EC" id="2.7.13.3" evidence="2"/>
<dbReference type="SUPFAM" id="SSF52172">
    <property type="entry name" value="CheY-like"/>
    <property type="match status" value="1"/>
</dbReference>
<dbReference type="SUPFAM" id="SSF63829">
    <property type="entry name" value="Calcium-dependent phosphotriesterase"/>
    <property type="match status" value="3"/>
</dbReference>
<dbReference type="CDD" id="cd00082">
    <property type="entry name" value="HisKA"/>
    <property type="match status" value="1"/>
</dbReference>
<evidence type="ECO:0000256" key="8">
    <source>
        <dbReference type="PROSITE-ProRule" id="PRU00169"/>
    </source>
</evidence>
<comment type="catalytic activity">
    <reaction evidence="1">
        <text>ATP + protein L-histidine = ADP + protein N-phospho-L-histidine.</text>
        <dbReference type="EC" id="2.7.13.3"/>
    </reaction>
</comment>
<keyword evidence="7" id="KW-0804">Transcription</keyword>
<dbReference type="SUPFAM" id="SSF55874">
    <property type="entry name" value="ATPase domain of HSP90 chaperone/DNA topoisomerase II/histidine kinase"/>
    <property type="match status" value="1"/>
</dbReference>
<dbReference type="Gene3D" id="3.40.50.2300">
    <property type="match status" value="1"/>
</dbReference>
<dbReference type="RefSeq" id="WP_097127587.1">
    <property type="nucleotide sequence ID" value="NZ_OCMT01000001.1"/>
</dbReference>
<gene>
    <name evidence="13" type="ORF">SAMN06297358_0167</name>
</gene>
<dbReference type="Pfam" id="PF07495">
    <property type="entry name" value="Y_Y_Y"/>
    <property type="match status" value="1"/>
</dbReference>
<dbReference type="InterPro" id="IPR009057">
    <property type="entry name" value="Homeodomain-like_sf"/>
</dbReference>
<dbReference type="PROSITE" id="PS01124">
    <property type="entry name" value="HTH_ARAC_FAMILY_2"/>
    <property type="match status" value="1"/>
</dbReference>
<feature type="chain" id="PRO_5012515770" description="histidine kinase" evidence="9">
    <location>
        <begin position="21"/>
        <end position="1362"/>
    </location>
</feature>
<dbReference type="Gene3D" id="3.30.565.10">
    <property type="entry name" value="Histidine kinase-like ATPase, C-terminal domain"/>
    <property type="match status" value="1"/>
</dbReference>
<keyword evidence="4" id="KW-0808">Transferase</keyword>
<dbReference type="SUPFAM" id="SSF47384">
    <property type="entry name" value="Homodimeric domain of signal transducing histidine kinase"/>
    <property type="match status" value="1"/>
</dbReference>
<dbReference type="FunFam" id="1.10.10.60:FF:000284">
    <property type="entry name" value="Two-component system sensor histidine kinase/response regulator"/>
    <property type="match status" value="1"/>
</dbReference>
<keyword evidence="5" id="KW-0418">Kinase</keyword>
<dbReference type="FunFam" id="3.30.565.10:FF:000006">
    <property type="entry name" value="Sensor histidine kinase WalK"/>
    <property type="match status" value="1"/>
</dbReference>
<dbReference type="SMART" id="SM00388">
    <property type="entry name" value="HisKA"/>
    <property type="match status" value="1"/>
</dbReference>
<dbReference type="CDD" id="cd17574">
    <property type="entry name" value="REC_OmpR"/>
    <property type="match status" value="1"/>
</dbReference>
<sequence length="1362" mass="153930">MRKSCILFFLLLIGSVGAFSQLSFDHLSVSNGLSQSTVLSINKDDRGYMWFGTRDGINRYDGRTIKIYRHDDKKSTSISADDYIHVITKSKNGSLWIGTQNGLNLYQPEQDGFKQFYHNDKDASTISSNAVIAICEARDGKVWFGTNKGLSMLANASSHRFRNFYMKDGLAGNEIYSIFEDSRKNIWVGTATGLSCLKPIGNGNYKFTNFFNKPAENGLSGNSIKSIVEDKQGRIWIGTEHDGISIYNPTLNTFSHLKQIAKGLSNNFIRKIIISKDGRFWIATMNGLNIYDPKTNTFTVYKHDADNRKSISDNSIKDIYEDEQGSIWIGTNFGGINVAHKNTVPFQVYKHSKYRNSISNNIISVVAGLDQTHVLSGTEGSGLDFIATKTGFVRNFSHSASNPSSIGSNNVKAIFRDHKKNLWIGLYEGGLELFDLQSGTFKHFKPNPNDSTSVSHGYVSSIAQDQQGRLWVGTSSKGINLYNYDKQNFTRVNTTSKGLKISNDYIRTMLGDSKGNLWVGTAVGLSILRKGSKQFEQFRKHTDGLISDYINCIVEDRLGNIWVGSHRGGFAKYNVKTKKFLTYTAKDGLTSDNVMGMAQDDEGNLWISTDRGLSKFDTHQRNFKNYYVSDGLPTNEFSYNAAYTAADGTLYFGSYNGLVSFKPKSISVNKTAPTILFTALRLFNKEVSVGGPDELLEKDISFAPAITFSANQNIFTVDFVASNYIKPERNKYAYKLEGFEDNWNEVSIPSATYTNLPAGTYHLLVKGSNNDGFWGETPAKLEIKILPPLWKTWWAYTLYAIVIALAWYYINKFLRRQERLETELYYEHLNSQQQQEFHQNKLEFFTRISHEIRTPLTLISAPIEKLIHLTKDNKAIHAPLNGIKNNTDRLLRLIKELLDFRKIETGNLELKVVEVDLVAFCESIFEVFKNQETNEHLNFEFEYPQEKLNAFIDPAQMEKVLFNLFSNALKHTPANGTIKLSIEEYANEIQIRVYDTGKGISPEHLSHIFSNFYQIKGQDAQQTGWGIGLALVKHILDLHKAQITVQSKLATDGQNGYSEFCILLLKGNTHFTAQELTVDTENVTPSLVFTDLPLTKENVDEPVSDEHQHGLQHILVIEDNDELREFIIQSLQHHYKITGCVNGLEGWEYAIENLPDLIISDVTMPIMDGNELCRRIKGEEKTNHIPVVMLTAMASHHHQVEGLEAGADVYITKPFSIQVLELNIRNLLLSKEVLRAKYHKQLLLTPTKVEGQTPEEKFLAKLMHIVEDKMEDPEFNVSALITEIGMSQTVLYKKIKAITDLSIADFIKTVRLKRAAQLLKDGHTTIAEVAYAVGFNDRKYFSKEFKKQFGVVPSDYADTSKE</sequence>
<protein>
    <recommendedName>
        <fullName evidence="2">histidine kinase</fullName>
        <ecNumber evidence="2">2.7.13.3</ecNumber>
    </recommendedName>
</protein>
<dbReference type="Pfam" id="PF00512">
    <property type="entry name" value="HisKA"/>
    <property type="match status" value="1"/>
</dbReference>
<organism evidence="13 14">
    <name type="scientific">Pedobacter xixiisoli</name>
    <dbReference type="NCBI Taxonomy" id="1476464"/>
    <lineage>
        <taxon>Bacteria</taxon>
        <taxon>Pseudomonadati</taxon>
        <taxon>Bacteroidota</taxon>
        <taxon>Sphingobacteriia</taxon>
        <taxon>Sphingobacteriales</taxon>
        <taxon>Sphingobacteriaceae</taxon>
        <taxon>Pedobacter</taxon>
    </lineage>
</organism>
<evidence type="ECO:0000256" key="7">
    <source>
        <dbReference type="ARBA" id="ARBA00023163"/>
    </source>
</evidence>
<dbReference type="PANTHER" id="PTHR43547">
    <property type="entry name" value="TWO-COMPONENT HISTIDINE KINASE"/>
    <property type="match status" value="1"/>
</dbReference>